<dbReference type="InterPro" id="IPR001451">
    <property type="entry name" value="Hexapep"/>
</dbReference>
<keyword evidence="4" id="KW-1185">Reference proteome</keyword>
<proteinExistence type="predicted"/>
<dbReference type="InterPro" id="IPR050179">
    <property type="entry name" value="Trans_hexapeptide_repeat"/>
</dbReference>
<sequence>MTLATVVNRSLSLLGYPAVARELLSRYSDSTTLEVASSARIAKGCLLRGRVSLAPRTRVSRGCLLNGTVAVGRRTNLEPHCELVGDVTIGNYCAIARETTFQEPNHEMDRASMQIRFYDEVLDSDLAPTSEGPITVGNDVWVGTRATILSGVSIGDGAVIGAGAVVTDDVDPYAVVAGVPAERVGWRFSEPIREKLLDLEWWHWDESTLRNRRAFFERTLEDPDDVPTVAEFHGDSTATPTASSTETPFG</sequence>
<keyword evidence="1 3" id="KW-0808">Transferase</keyword>
<dbReference type="PANTHER" id="PTHR43300">
    <property type="entry name" value="ACETYLTRANSFERASE"/>
    <property type="match status" value="1"/>
</dbReference>
<dbReference type="Pfam" id="PF00132">
    <property type="entry name" value="Hexapep"/>
    <property type="match status" value="1"/>
</dbReference>
<accession>A0A4S3TLR0</accession>
<name>A0A4S3TLR0_9EURY</name>
<organism evidence="3 4">
    <name type="scientific">Salinadaptatus halalkaliphilus</name>
    <dbReference type="NCBI Taxonomy" id="2419781"/>
    <lineage>
        <taxon>Archaea</taxon>
        <taxon>Methanobacteriati</taxon>
        <taxon>Methanobacteriota</taxon>
        <taxon>Stenosarchaea group</taxon>
        <taxon>Halobacteria</taxon>
        <taxon>Halobacteriales</taxon>
        <taxon>Natrialbaceae</taxon>
        <taxon>Salinadaptatus</taxon>
    </lineage>
</organism>
<dbReference type="CDD" id="cd03349">
    <property type="entry name" value="LbH_XAT"/>
    <property type="match status" value="1"/>
</dbReference>
<evidence type="ECO:0000313" key="4">
    <source>
        <dbReference type="Proteomes" id="UP000318864"/>
    </source>
</evidence>
<dbReference type="InterPro" id="IPR011004">
    <property type="entry name" value="Trimer_LpxA-like_sf"/>
</dbReference>
<dbReference type="Gene3D" id="2.160.10.10">
    <property type="entry name" value="Hexapeptide repeat proteins"/>
    <property type="match status" value="1"/>
</dbReference>
<protein>
    <submittedName>
        <fullName evidence="3">Antibiotic acetyltransferase</fullName>
    </submittedName>
</protein>
<dbReference type="InterPro" id="IPR018357">
    <property type="entry name" value="Hexapep_transf_CS"/>
</dbReference>
<dbReference type="RefSeq" id="WP_141465670.1">
    <property type="nucleotide sequence ID" value="NZ_RBZW01000055.1"/>
</dbReference>
<dbReference type="AlphaFoldDB" id="A0A4S3TLR0"/>
<dbReference type="SUPFAM" id="SSF51161">
    <property type="entry name" value="Trimeric LpxA-like enzymes"/>
    <property type="match status" value="1"/>
</dbReference>
<evidence type="ECO:0000256" key="2">
    <source>
        <dbReference type="SAM" id="MobiDB-lite"/>
    </source>
</evidence>
<evidence type="ECO:0000256" key="1">
    <source>
        <dbReference type="ARBA" id="ARBA00022679"/>
    </source>
</evidence>
<feature type="region of interest" description="Disordered" evidence="2">
    <location>
        <begin position="231"/>
        <end position="250"/>
    </location>
</feature>
<dbReference type="PROSITE" id="PS00101">
    <property type="entry name" value="HEXAPEP_TRANSFERASES"/>
    <property type="match status" value="1"/>
</dbReference>
<gene>
    <name evidence="3" type="ORF">D8Y22_15955</name>
</gene>
<comment type="caution">
    <text evidence="3">The sequence shown here is derived from an EMBL/GenBank/DDBJ whole genome shotgun (WGS) entry which is preliminary data.</text>
</comment>
<feature type="compositionally biased region" description="Low complexity" evidence="2">
    <location>
        <begin position="236"/>
        <end position="250"/>
    </location>
</feature>
<dbReference type="PANTHER" id="PTHR43300:SF11">
    <property type="entry name" value="ACETYLTRANSFERASE RV3034C-RELATED"/>
    <property type="match status" value="1"/>
</dbReference>
<reference evidence="3 4" key="1">
    <citation type="submission" date="2018-10" db="EMBL/GenBank/DDBJ databases">
        <title>Natronolimnobius sp. XQ-INN 246 isolated from Inner Mongolia Autonomous Region of China.</title>
        <authorList>
            <person name="Xue Q."/>
        </authorList>
    </citation>
    <scope>NUCLEOTIDE SEQUENCE [LARGE SCALE GENOMIC DNA]</scope>
    <source>
        <strain evidence="3 4">XQ-INN 246</strain>
    </source>
</reference>
<dbReference type="Proteomes" id="UP000318864">
    <property type="component" value="Unassembled WGS sequence"/>
</dbReference>
<dbReference type="EMBL" id="RBZW01000055">
    <property type="protein sequence ID" value="THE63935.1"/>
    <property type="molecule type" value="Genomic_DNA"/>
</dbReference>
<dbReference type="GO" id="GO:0016740">
    <property type="term" value="F:transferase activity"/>
    <property type="evidence" value="ECO:0007669"/>
    <property type="project" value="UniProtKB-KW"/>
</dbReference>
<evidence type="ECO:0000313" key="3">
    <source>
        <dbReference type="EMBL" id="THE63935.1"/>
    </source>
</evidence>